<accession>A0ABW5DB54</accession>
<proteinExistence type="predicted"/>
<gene>
    <name evidence="1" type="ORF">ACFSSA_14890</name>
</gene>
<reference evidence="2" key="1">
    <citation type="journal article" date="2019" name="Int. J. Syst. Evol. Microbiol.">
        <title>The Global Catalogue of Microorganisms (GCM) 10K type strain sequencing project: providing services to taxonomists for standard genome sequencing and annotation.</title>
        <authorList>
            <consortium name="The Broad Institute Genomics Platform"/>
            <consortium name="The Broad Institute Genome Sequencing Center for Infectious Disease"/>
            <person name="Wu L."/>
            <person name="Ma J."/>
        </authorList>
    </citation>
    <scope>NUCLEOTIDE SEQUENCE [LARGE SCALE GENOMIC DNA]</scope>
    <source>
        <strain evidence="2">CGMCC 4.7106</strain>
    </source>
</reference>
<evidence type="ECO:0000313" key="2">
    <source>
        <dbReference type="Proteomes" id="UP001597375"/>
    </source>
</evidence>
<dbReference type="Proteomes" id="UP001597375">
    <property type="component" value="Unassembled WGS sequence"/>
</dbReference>
<dbReference type="EMBL" id="JBHUIT010000034">
    <property type="protein sequence ID" value="MFD2257966.1"/>
    <property type="molecule type" value="Genomic_DNA"/>
</dbReference>
<protein>
    <submittedName>
        <fullName evidence="1">Vgr related protein</fullName>
    </submittedName>
</protein>
<sequence>MKHWKSRPLTAGEIHIGQEIFSDKIDWRQIRILREKAVFFQSPEVTMAPDGNIWFHPEGRLARSEDIDDFSKSNLRIRAHLIHELTHVYQFQHGINLVLEKVLLFFKHGPLGGYNYTRTADEKFSSYNIEQQACILADHYTFCEENGLSMEIEMSLGE</sequence>
<comment type="caution">
    <text evidence="1">The sequence shown here is derived from an EMBL/GenBank/DDBJ whole genome shotgun (WGS) entry which is preliminary data.</text>
</comment>
<name>A0ABW5DB54_9BACT</name>
<evidence type="ECO:0000313" key="1">
    <source>
        <dbReference type="EMBL" id="MFD2257966.1"/>
    </source>
</evidence>
<organism evidence="1 2">
    <name type="scientific">Luteolibacter algae</name>
    <dbReference type="NCBI Taxonomy" id="454151"/>
    <lineage>
        <taxon>Bacteria</taxon>
        <taxon>Pseudomonadati</taxon>
        <taxon>Verrucomicrobiota</taxon>
        <taxon>Verrucomicrobiia</taxon>
        <taxon>Verrucomicrobiales</taxon>
        <taxon>Verrucomicrobiaceae</taxon>
        <taxon>Luteolibacter</taxon>
    </lineage>
</organism>
<keyword evidence="2" id="KW-1185">Reference proteome</keyword>
<dbReference type="RefSeq" id="WP_386821384.1">
    <property type="nucleotide sequence ID" value="NZ_JBHUIT010000034.1"/>
</dbReference>